<dbReference type="PANTHER" id="PTHR11576:SF15">
    <property type="entry name" value="ZONA PELLUCIDA SPERM-BINDING PROTEIN 3-LIKE"/>
    <property type="match status" value="1"/>
</dbReference>
<organism evidence="5 6">
    <name type="scientific">Xyrichtys novacula</name>
    <name type="common">Pearly razorfish</name>
    <name type="synonym">Hemipteronotus novacula</name>
    <dbReference type="NCBI Taxonomy" id="13765"/>
    <lineage>
        <taxon>Eukaryota</taxon>
        <taxon>Metazoa</taxon>
        <taxon>Chordata</taxon>
        <taxon>Craniata</taxon>
        <taxon>Vertebrata</taxon>
        <taxon>Euteleostomi</taxon>
        <taxon>Actinopterygii</taxon>
        <taxon>Neopterygii</taxon>
        <taxon>Teleostei</taxon>
        <taxon>Neoteleostei</taxon>
        <taxon>Acanthomorphata</taxon>
        <taxon>Eupercaria</taxon>
        <taxon>Labriformes</taxon>
        <taxon>Labridae</taxon>
        <taxon>Xyrichtys</taxon>
    </lineage>
</organism>
<evidence type="ECO:0000256" key="2">
    <source>
        <dbReference type="SAM" id="MobiDB-lite"/>
    </source>
</evidence>
<protein>
    <submittedName>
        <fullName evidence="5">Uncharacterized protein LOC121513124</fullName>
    </submittedName>
</protein>
<evidence type="ECO:0000259" key="4">
    <source>
        <dbReference type="PROSITE" id="PS51034"/>
    </source>
</evidence>
<accession>A0AAV1FLI7</accession>
<dbReference type="PROSITE" id="PS51034">
    <property type="entry name" value="ZP_2"/>
    <property type="match status" value="1"/>
</dbReference>
<dbReference type="InterPro" id="IPR001507">
    <property type="entry name" value="ZP_dom"/>
</dbReference>
<feature type="region of interest" description="Disordered" evidence="2">
    <location>
        <begin position="546"/>
        <end position="577"/>
    </location>
</feature>
<keyword evidence="1" id="KW-1015">Disulfide bond</keyword>
<gene>
    <name evidence="5" type="ORF">XNOV1_A015242</name>
</gene>
<evidence type="ECO:0000313" key="5">
    <source>
        <dbReference type="EMBL" id="CAJ1061864.1"/>
    </source>
</evidence>
<feature type="domain" description="ZP" evidence="4">
    <location>
        <begin position="101"/>
        <end position="349"/>
    </location>
</feature>
<feature type="region of interest" description="Disordered" evidence="2">
    <location>
        <begin position="430"/>
        <end position="525"/>
    </location>
</feature>
<dbReference type="GO" id="GO:0031012">
    <property type="term" value="C:extracellular matrix"/>
    <property type="evidence" value="ECO:0007669"/>
    <property type="project" value="TreeGrafter"/>
</dbReference>
<feature type="compositionally biased region" description="Basic and acidic residues" evidence="2">
    <location>
        <begin position="471"/>
        <end position="481"/>
    </location>
</feature>
<feature type="compositionally biased region" description="Basic and acidic residues" evidence="2">
    <location>
        <begin position="439"/>
        <end position="452"/>
    </location>
</feature>
<evidence type="ECO:0000256" key="3">
    <source>
        <dbReference type="SAM" id="SignalP"/>
    </source>
</evidence>
<dbReference type="SMART" id="SM00241">
    <property type="entry name" value="ZP"/>
    <property type="match status" value="1"/>
</dbReference>
<dbReference type="InterPro" id="IPR042235">
    <property type="entry name" value="ZP-C_dom"/>
</dbReference>
<dbReference type="Gene3D" id="2.60.40.4100">
    <property type="entry name" value="Zona pellucida, ZP-C domain"/>
    <property type="match status" value="1"/>
</dbReference>
<evidence type="ECO:0000313" key="6">
    <source>
        <dbReference type="Proteomes" id="UP001178508"/>
    </source>
</evidence>
<dbReference type="GO" id="GO:2000344">
    <property type="term" value="P:positive regulation of acrosome reaction"/>
    <property type="evidence" value="ECO:0007669"/>
    <property type="project" value="TreeGrafter"/>
</dbReference>
<feature type="compositionally biased region" description="Polar residues" evidence="2">
    <location>
        <begin position="489"/>
        <end position="517"/>
    </location>
</feature>
<evidence type="ECO:0000256" key="1">
    <source>
        <dbReference type="ARBA" id="ARBA00023157"/>
    </source>
</evidence>
<dbReference type="GO" id="GO:0035803">
    <property type="term" value="P:egg coat formation"/>
    <property type="evidence" value="ECO:0007669"/>
    <property type="project" value="TreeGrafter"/>
</dbReference>
<keyword evidence="6" id="KW-1185">Reference proteome</keyword>
<feature type="compositionally biased region" description="Polar residues" evidence="2">
    <location>
        <begin position="561"/>
        <end position="577"/>
    </location>
</feature>
<dbReference type="PANTHER" id="PTHR11576">
    <property type="entry name" value="ZONA PELLUCIDA SPERM-BINDING PROTEIN 3"/>
    <property type="match status" value="1"/>
</dbReference>
<proteinExistence type="predicted"/>
<dbReference type="GO" id="GO:0007339">
    <property type="term" value="P:binding of sperm to zona pellucida"/>
    <property type="evidence" value="ECO:0007669"/>
    <property type="project" value="TreeGrafter"/>
</dbReference>
<dbReference type="InterPro" id="IPR055355">
    <property type="entry name" value="ZP-C"/>
</dbReference>
<feature type="chain" id="PRO_5043628658" evidence="3">
    <location>
        <begin position="18"/>
        <end position="742"/>
    </location>
</feature>
<dbReference type="Proteomes" id="UP001178508">
    <property type="component" value="Chromosome 8"/>
</dbReference>
<sequence>MSLVVYLLWTLLIGSLGGPAQLAVRTEGLKQVQAVHDGDAHPPYYRLPVFLQSRGPLVDRNLFLPVPYKRPLPAEITALLLPQTPPQRSVQGTGTRAVEVWCGGDQVAVRVDRLQLSAWPVPSLFSLGSCGVSKVSPRYLYFHSRLTDCGGEAQVVGGQLVYTFTLCYTPPSQGLVIRFVPLTLPISCHYNRFHHSYKVGFRPQVQHKTFLKSIRSKLSFSLTICNAQWEPLPSGHWFILGEPVYFMAQTGALLASERLNVDFCYATSSKDPNSQPRMDIIANYGCMTDSRREGSSSHFMSAGGAVVKFAVDAFLFKAVSHELYLHCSMSISLITSASAKSCNFNRAAGRWEELETTPSVCTCCDSLCTDGQDAVPRTVSSQGWFIGQKSQGKPRMRAISFQAEEGREWEDPIEEETTDKRMEEMIKVRSFPPSEMEIIGDKEKDGSAPAERKKWRSSSVADQQEVEEEDRLMTESAKEGNETILGTERVQSSSVNASEEASGNKTVKARNSTSDYSDPSHRGSVGNVSTAVTFCSGGNNTNCSDGSAVSAVTPSKERDTANITRSGSGWDSSVQQSPFGSEFHTLVRSEQVESVNRSADTKSEQVLEPASGSAAVHRSGVDDEMLHSLQIRGLEPDQIRDPIRGVFGDSGFDSGRAEGGTLHLGQFVAVEKSAGPRSASSDSAGSKFMHQNSPGYSSVVTVTDSLHDAERSDWFNRAWAEGWNMKRLWFMRNHQTDLDDFY</sequence>
<feature type="signal peptide" evidence="3">
    <location>
        <begin position="1"/>
        <end position="17"/>
    </location>
</feature>
<name>A0AAV1FLI7_XYRNO</name>
<reference evidence="5" key="1">
    <citation type="submission" date="2023-08" db="EMBL/GenBank/DDBJ databases">
        <authorList>
            <person name="Alioto T."/>
            <person name="Alioto T."/>
            <person name="Gomez Garrido J."/>
        </authorList>
    </citation>
    <scope>NUCLEOTIDE SEQUENCE</scope>
</reference>
<dbReference type="FunFam" id="2.60.40.4100:FF:000002">
    <property type="entry name" value="Zona pellucida sperm-binding protein 3"/>
    <property type="match status" value="1"/>
</dbReference>
<feature type="region of interest" description="Disordered" evidence="2">
    <location>
        <begin position="595"/>
        <end position="617"/>
    </location>
</feature>
<dbReference type="AlphaFoldDB" id="A0AAV1FLI7"/>
<dbReference type="EMBL" id="OY660871">
    <property type="protein sequence ID" value="CAJ1061864.1"/>
    <property type="molecule type" value="Genomic_DNA"/>
</dbReference>
<dbReference type="Gene3D" id="2.60.40.3210">
    <property type="entry name" value="Zona pellucida, ZP-N domain"/>
    <property type="match status" value="1"/>
</dbReference>
<keyword evidence="3" id="KW-0732">Signal</keyword>
<dbReference type="GO" id="GO:0032190">
    <property type="term" value="F:acrosin binding"/>
    <property type="evidence" value="ECO:0007669"/>
    <property type="project" value="TreeGrafter"/>
</dbReference>
<dbReference type="Pfam" id="PF00100">
    <property type="entry name" value="Zona_pellucida"/>
    <property type="match status" value="1"/>
</dbReference>